<dbReference type="InterPro" id="IPR010982">
    <property type="entry name" value="Lambda_DNA-bd_dom_sf"/>
</dbReference>
<reference evidence="2 3" key="1">
    <citation type="journal article" date="2014" name="Genome Announc.">
        <title>Genome Sequence of Lactobacillus fabifermentans Strain T30PCM01, Isolated from Fermenting Grape Marc.</title>
        <authorList>
            <person name="Treu L."/>
            <person name="Vendramin V."/>
            <person name="Bovo B."/>
            <person name="Giacomini A."/>
            <person name="Corich V."/>
            <person name="Campanaro S."/>
        </authorList>
    </citation>
    <scope>NUCLEOTIDE SEQUENCE [LARGE SCALE GENOMIC DNA]</scope>
    <source>
        <strain evidence="2 3">T30PCM01</strain>
    </source>
</reference>
<dbReference type="RefSeq" id="WP_051502065.1">
    <property type="nucleotide sequence ID" value="NZ_KK036503.1"/>
</dbReference>
<comment type="caution">
    <text evidence="2">The sequence shown here is derived from an EMBL/GenBank/DDBJ whole genome shotgun (WGS) entry which is preliminary data.</text>
</comment>
<dbReference type="EMBL" id="AWWK01000052">
    <property type="protein sequence ID" value="ETY73712.1"/>
    <property type="molecule type" value="Genomic_DNA"/>
</dbReference>
<dbReference type="PATRIC" id="fig|1400520.3.peg.2129"/>
<dbReference type="CDD" id="cd00093">
    <property type="entry name" value="HTH_XRE"/>
    <property type="match status" value="1"/>
</dbReference>
<dbReference type="AlphaFoldDB" id="W6T6G7"/>
<sequence>MEINKKDVGLRIKKIRLSHHYTMENFGKLIGAPKSAVNNWEKGRNLPSSERLEKIAILGNTNVDMLLFGSFAEQIYNYLLDLLLLSDDSDIWLSDDLSNYLDFYTDNSKFKGFSMTKQSASGLPEKRDMALKNIAHQVAQKIIKTQPDVTLLTPELIKKNLKSVFEDIANTPDITDYGMLQMVHRNLSWIVSEMNSDYRDKPNISEALRHDIYSKISSLQSYVEKKLKP</sequence>
<accession>W6T6G7</accession>
<dbReference type="SUPFAM" id="SSF47413">
    <property type="entry name" value="lambda repressor-like DNA-binding domains"/>
    <property type="match status" value="1"/>
</dbReference>
<dbReference type="STRING" id="1400520.LFAB_10935"/>
<dbReference type="GO" id="GO:0003677">
    <property type="term" value="F:DNA binding"/>
    <property type="evidence" value="ECO:0007669"/>
    <property type="project" value="InterPro"/>
</dbReference>
<dbReference type="eggNOG" id="COG2944">
    <property type="taxonomic scope" value="Bacteria"/>
</dbReference>
<evidence type="ECO:0000313" key="3">
    <source>
        <dbReference type="Proteomes" id="UP000019247"/>
    </source>
</evidence>
<dbReference type="SMART" id="SM00530">
    <property type="entry name" value="HTH_XRE"/>
    <property type="match status" value="1"/>
</dbReference>
<dbReference type="PROSITE" id="PS50943">
    <property type="entry name" value="HTH_CROC1"/>
    <property type="match status" value="1"/>
</dbReference>
<dbReference type="Proteomes" id="UP000019247">
    <property type="component" value="Unassembled WGS sequence"/>
</dbReference>
<gene>
    <name evidence="2" type="ORF">LFAB_10935</name>
</gene>
<protein>
    <recommendedName>
        <fullName evidence="1">HTH cro/C1-type domain-containing protein</fullName>
    </recommendedName>
</protein>
<dbReference type="HOGENOM" id="CLU_1048635_0_0_9"/>
<evidence type="ECO:0000259" key="1">
    <source>
        <dbReference type="PROSITE" id="PS50943"/>
    </source>
</evidence>
<dbReference type="Gene3D" id="1.10.260.40">
    <property type="entry name" value="lambda repressor-like DNA-binding domains"/>
    <property type="match status" value="1"/>
</dbReference>
<dbReference type="Pfam" id="PF01381">
    <property type="entry name" value="HTH_3"/>
    <property type="match status" value="1"/>
</dbReference>
<dbReference type="InterPro" id="IPR001387">
    <property type="entry name" value="Cro/C1-type_HTH"/>
</dbReference>
<name>W6T6G7_9LACO</name>
<feature type="domain" description="HTH cro/C1-type" evidence="1">
    <location>
        <begin position="12"/>
        <end position="66"/>
    </location>
</feature>
<organism evidence="2 3">
    <name type="scientific">Lactiplantibacillus fabifermentans T30PCM01</name>
    <dbReference type="NCBI Taxonomy" id="1400520"/>
    <lineage>
        <taxon>Bacteria</taxon>
        <taxon>Bacillati</taxon>
        <taxon>Bacillota</taxon>
        <taxon>Bacilli</taxon>
        <taxon>Lactobacillales</taxon>
        <taxon>Lactobacillaceae</taxon>
        <taxon>Lactiplantibacillus</taxon>
    </lineage>
</organism>
<evidence type="ECO:0000313" key="2">
    <source>
        <dbReference type="EMBL" id="ETY73712.1"/>
    </source>
</evidence>
<proteinExistence type="predicted"/>